<dbReference type="EMBL" id="JALRMR010000006">
    <property type="protein sequence ID" value="MDT1973976.1"/>
    <property type="molecule type" value="Genomic_DNA"/>
</dbReference>
<evidence type="ECO:0000313" key="2">
    <source>
        <dbReference type="Proteomes" id="UP001249945"/>
    </source>
</evidence>
<dbReference type="Pfam" id="PF04404">
    <property type="entry name" value="ERF"/>
    <property type="match status" value="1"/>
</dbReference>
<dbReference type="InterPro" id="IPR007499">
    <property type="entry name" value="ERF_bacteria_virus"/>
</dbReference>
<organism evidence="1 2">
    <name type="scientific">Carnobacterium divergens</name>
    <name type="common">Lactobacillus divergens</name>
    <dbReference type="NCBI Taxonomy" id="2748"/>
    <lineage>
        <taxon>Bacteria</taxon>
        <taxon>Bacillati</taxon>
        <taxon>Bacillota</taxon>
        <taxon>Bacilli</taxon>
        <taxon>Lactobacillales</taxon>
        <taxon>Carnobacteriaceae</taxon>
        <taxon>Carnobacterium</taxon>
    </lineage>
</organism>
<gene>
    <name evidence="1" type="ORF">MX635_06130</name>
</gene>
<accession>A0AAW8RCX1</accession>
<name>A0AAW8RCX1_CARDV</name>
<reference evidence="1" key="1">
    <citation type="submission" date="2022-04" db="EMBL/GenBank/DDBJ databases">
        <title>Draft genome sequences of lactic acid bacteria (LAB) strains involved in meat spoilage.</title>
        <authorList>
            <person name="Palevich N."/>
        </authorList>
    </citation>
    <scope>NUCLEOTIDE SEQUENCE</scope>
    <source>
        <strain evidence="1">9-14</strain>
    </source>
</reference>
<evidence type="ECO:0000313" key="1">
    <source>
        <dbReference type="EMBL" id="MDT1973976.1"/>
    </source>
</evidence>
<comment type="caution">
    <text evidence="1">The sequence shown here is derived from an EMBL/GenBank/DDBJ whole genome shotgun (WGS) entry which is preliminary data.</text>
</comment>
<dbReference type="AlphaFoldDB" id="A0AAW8RCX1"/>
<dbReference type="RefSeq" id="WP_311780326.1">
    <property type="nucleotide sequence ID" value="NZ_JALRMR010000006.1"/>
</dbReference>
<sequence>MTEKEKSLAEDITCKTIYEALYLTQQNIVQPKQTGEAEVITKSGAKYGYKFTPLNEVQKAVQKAMKGTGLSYVQLATKNEKGDIGIQTIIYHSSGDNIDCGTYYMPKDPSLRMSLSQAEGSIITYCKRYTLSTVFGISSEEEKPDVDQENNVNDQESYLLIKDRLTELARKTDKQYEELRGFILGKINKQKNSNFQDFEPANFSDAIGVIKTLELKQQAKNEKQPEPQNNDFDWGN</sequence>
<dbReference type="Proteomes" id="UP001249945">
    <property type="component" value="Unassembled WGS sequence"/>
</dbReference>
<protein>
    <submittedName>
        <fullName evidence="1">ERF family protein</fullName>
    </submittedName>
</protein>
<proteinExistence type="predicted"/>